<feature type="transmembrane region" description="Helical" evidence="13">
    <location>
        <begin position="156"/>
        <end position="179"/>
    </location>
</feature>
<keyword evidence="11" id="KW-0902">Two-component regulatory system</keyword>
<dbReference type="CDD" id="cd00075">
    <property type="entry name" value="HATPase"/>
    <property type="match status" value="1"/>
</dbReference>
<gene>
    <name evidence="16" type="ORF">ISS97_11970</name>
</gene>
<dbReference type="PANTHER" id="PTHR45436">
    <property type="entry name" value="SENSOR HISTIDINE KINASE YKOH"/>
    <property type="match status" value="1"/>
</dbReference>
<evidence type="ECO:0000256" key="7">
    <source>
        <dbReference type="ARBA" id="ARBA00022741"/>
    </source>
</evidence>
<dbReference type="Gene3D" id="6.10.340.10">
    <property type="match status" value="1"/>
</dbReference>
<dbReference type="Gene3D" id="1.10.287.130">
    <property type="match status" value="1"/>
</dbReference>
<evidence type="ECO:0000313" key="17">
    <source>
        <dbReference type="Proteomes" id="UP001620408"/>
    </source>
</evidence>
<keyword evidence="7" id="KW-0547">Nucleotide-binding</keyword>
<dbReference type="InterPro" id="IPR036890">
    <property type="entry name" value="HATPase_C_sf"/>
</dbReference>
<accession>A0ABW8K508</accession>
<evidence type="ECO:0000256" key="2">
    <source>
        <dbReference type="ARBA" id="ARBA00004141"/>
    </source>
</evidence>
<dbReference type="Proteomes" id="UP001620408">
    <property type="component" value="Unassembled WGS sequence"/>
</dbReference>
<evidence type="ECO:0000256" key="10">
    <source>
        <dbReference type="ARBA" id="ARBA00022989"/>
    </source>
</evidence>
<dbReference type="SUPFAM" id="SSF47384">
    <property type="entry name" value="Homodimeric domain of signal transducing histidine kinase"/>
    <property type="match status" value="1"/>
</dbReference>
<evidence type="ECO:0000256" key="6">
    <source>
        <dbReference type="ARBA" id="ARBA00022692"/>
    </source>
</evidence>
<dbReference type="SMART" id="SM00387">
    <property type="entry name" value="HATPase_c"/>
    <property type="match status" value="1"/>
</dbReference>
<reference evidence="16 17" key="1">
    <citation type="submission" date="2020-10" db="EMBL/GenBank/DDBJ databases">
        <title>Phylogeny of dyella-like bacteria.</title>
        <authorList>
            <person name="Fu J."/>
        </authorList>
    </citation>
    <scope>NUCLEOTIDE SEQUENCE [LARGE SCALE GENOMIC DNA]</scope>
    <source>
        <strain evidence="16 17">BB4</strain>
    </source>
</reference>
<comment type="caution">
    <text evidence="16">The sequence shown here is derived from an EMBL/GenBank/DDBJ whole genome shotgun (WGS) entry which is preliminary data.</text>
</comment>
<feature type="domain" description="Histidine kinase" evidence="14">
    <location>
        <begin position="240"/>
        <end position="452"/>
    </location>
</feature>
<dbReference type="PANTHER" id="PTHR45436:SF14">
    <property type="entry name" value="SENSOR PROTEIN QSEC"/>
    <property type="match status" value="1"/>
</dbReference>
<dbReference type="InterPro" id="IPR003594">
    <property type="entry name" value="HATPase_dom"/>
</dbReference>
<evidence type="ECO:0000256" key="4">
    <source>
        <dbReference type="ARBA" id="ARBA00022553"/>
    </source>
</evidence>
<feature type="domain" description="HAMP" evidence="15">
    <location>
        <begin position="180"/>
        <end position="232"/>
    </location>
</feature>
<evidence type="ECO:0000256" key="13">
    <source>
        <dbReference type="SAM" id="Phobius"/>
    </source>
</evidence>
<dbReference type="EMBL" id="JADIKD010000010">
    <property type="protein sequence ID" value="MFK2917982.1"/>
    <property type="molecule type" value="Genomic_DNA"/>
</dbReference>
<comment type="subcellular location">
    <subcellularLocation>
        <location evidence="2">Membrane</location>
        <topology evidence="2">Multi-pass membrane protein</topology>
    </subcellularLocation>
</comment>
<keyword evidence="17" id="KW-1185">Reference proteome</keyword>
<dbReference type="PROSITE" id="PS50109">
    <property type="entry name" value="HIS_KIN"/>
    <property type="match status" value="1"/>
</dbReference>
<evidence type="ECO:0000256" key="9">
    <source>
        <dbReference type="ARBA" id="ARBA00022840"/>
    </source>
</evidence>
<dbReference type="InterPro" id="IPR050428">
    <property type="entry name" value="TCS_sensor_his_kinase"/>
</dbReference>
<evidence type="ECO:0000256" key="8">
    <source>
        <dbReference type="ARBA" id="ARBA00022777"/>
    </source>
</evidence>
<dbReference type="SUPFAM" id="SSF55874">
    <property type="entry name" value="ATPase domain of HSP90 chaperone/DNA topoisomerase II/histidine kinase"/>
    <property type="match status" value="1"/>
</dbReference>
<protein>
    <recommendedName>
        <fullName evidence="3">histidine kinase</fullName>
        <ecNumber evidence="3">2.7.13.3</ecNumber>
    </recommendedName>
</protein>
<keyword evidence="6 13" id="KW-0812">Transmembrane</keyword>
<evidence type="ECO:0000256" key="5">
    <source>
        <dbReference type="ARBA" id="ARBA00022679"/>
    </source>
</evidence>
<proteinExistence type="predicted"/>
<evidence type="ECO:0000313" key="16">
    <source>
        <dbReference type="EMBL" id="MFK2917982.1"/>
    </source>
</evidence>
<keyword evidence="5" id="KW-0808">Transferase</keyword>
<evidence type="ECO:0000259" key="14">
    <source>
        <dbReference type="PROSITE" id="PS50109"/>
    </source>
</evidence>
<dbReference type="EC" id="2.7.13.3" evidence="3"/>
<dbReference type="SMART" id="SM00304">
    <property type="entry name" value="HAMP"/>
    <property type="match status" value="1"/>
</dbReference>
<dbReference type="Gene3D" id="3.30.565.10">
    <property type="entry name" value="Histidine kinase-like ATPase, C-terminal domain"/>
    <property type="match status" value="1"/>
</dbReference>
<sequence>MMHSLRSRLFIMLLGIFVVAWAVTIGCIGIQFNRERTGIWDRELGDIGREILLSMPSDIRQLSGAANLHLPEANQSWGIKHGKLSFQVWIKARRDNVVRSPGSVLGPLKPDFVDGYATRMIQGQEWRVYAVSDVQNEVQVQVAKPTSELVAETRRWVRFGLGTTAVLLIILSIAMKLVIRWSLRPVVKVQEAITARDARDLNPLPNEGLPDEVRPLVESFNRLLGRLDRAMQNERQFLAEAAHELRTPLAALLTHAQVAQRSRTLEEAKAPLQQLVSGVERSARLSQQLLDSARLDVERHVGERGPIELADIVAVITHEFETAAATKCQSITLDTEPCQIEGNVDDLGILIGNLIDNAVRYTGTGGRMAVRCVCVAQVVRLQVQDDGPGVARDDHARIFDRFFRVAGSNERGSGIGLSLVARIAESHGATIEIGEGIDGRGFGITVVFPALQERVGEPGLAPVKPLIPA</sequence>
<dbReference type="Pfam" id="PF00672">
    <property type="entry name" value="HAMP"/>
    <property type="match status" value="1"/>
</dbReference>
<dbReference type="InterPro" id="IPR036097">
    <property type="entry name" value="HisK_dim/P_sf"/>
</dbReference>
<evidence type="ECO:0000259" key="15">
    <source>
        <dbReference type="PROSITE" id="PS50885"/>
    </source>
</evidence>
<keyword evidence="4" id="KW-0597">Phosphoprotein</keyword>
<organism evidence="16 17">
    <name type="scientific">Dyella koreensis</name>
    <dbReference type="NCBI Taxonomy" id="311235"/>
    <lineage>
        <taxon>Bacteria</taxon>
        <taxon>Pseudomonadati</taxon>
        <taxon>Pseudomonadota</taxon>
        <taxon>Gammaproteobacteria</taxon>
        <taxon>Lysobacterales</taxon>
        <taxon>Rhodanobacteraceae</taxon>
        <taxon>Dyella</taxon>
    </lineage>
</organism>
<dbReference type="InterPro" id="IPR004358">
    <property type="entry name" value="Sig_transdc_His_kin-like_C"/>
</dbReference>
<dbReference type="InterPro" id="IPR005467">
    <property type="entry name" value="His_kinase_dom"/>
</dbReference>
<comment type="catalytic activity">
    <reaction evidence="1">
        <text>ATP + protein L-histidine = ADP + protein N-phospho-L-histidine.</text>
        <dbReference type="EC" id="2.7.13.3"/>
    </reaction>
</comment>
<keyword evidence="8" id="KW-0418">Kinase</keyword>
<dbReference type="RefSeq" id="WP_379986422.1">
    <property type="nucleotide sequence ID" value="NZ_JADIKD010000010.1"/>
</dbReference>
<evidence type="ECO:0000256" key="1">
    <source>
        <dbReference type="ARBA" id="ARBA00000085"/>
    </source>
</evidence>
<evidence type="ECO:0000256" key="11">
    <source>
        <dbReference type="ARBA" id="ARBA00023012"/>
    </source>
</evidence>
<dbReference type="PROSITE" id="PS50885">
    <property type="entry name" value="HAMP"/>
    <property type="match status" value="1"/>
</dbReference>
<dbReference type="Pfam" id="PF02518">
    <property type="entry name" value="HATPase_c"/>
    <property type="match status" value="1"/>
</dbReference>
<keyword evidence="12 13" id="KW-0472">Membrane</keyword>
<dbReference type="PRINTS" id="PR00344">
    <property type="entry name" value="BCTRLSENSOR"/>
</dbReference>
<evidence type="ECO:0000256" key="3">
    <source>
        <dbReference type="ARBA" id="ARBA00012438"/>
    </source>
</evidence>
<dbReference type="InterPro" id="IPR003661">
    <property type="entry name" value="HisK_dim/P_dom"/>
</dbReference>
<dbReference type="CDD" id="cd00082">
    <property type="entry name" value="HisKA"/>
    <property type="match status" value="1"/>
</dbReference>
<evidence type="ECO:0000256" key="12">
    <source>
        <dbReference type="ARBA" id="ARBA00023136"/>
    </source>
</evidence>
<keyword evidence="9" id="KW-0067">ATP-binding</keyword>
<dbReference type="Pfam" id="PF00512">
    <property type="entry name" value="HisKA"/>
    <property type="match status" value="1"/>
</dbReference>
<dbReference type="SMART" id="SM00388">
    <property type="entry name" value="HisKA"/>
    <property type="match status" value="1"/>
</dbReference>
<dbReference type="InterPro" id="IPR003660">
    <property type="entry name" value="HAMP_dom"/>
</dbReference>
<name>A0ABW8K508_9GAMM</name>
<keyword evidence="10 13" id="KW-1133">Transmembrane helix</keyword>
<dbReference type="PROSITE" id="PS51257">
    <property type="entry name" value="PROKAR_LIPOPROTEIN"/>
    <property type="match status" value="1"/>
</dbReference>